<dbReference type="OrthoDB" id="7266775at2"/>
<dbReference type="AlphaFoldDB" id="A0A3N7HWK5"/>
<keyword evidence="3" id="KW-1185">Reference proteome</keyword>
<proteinExistence type="predicted"/>
<dbReference type="Gene3D" id="3.90.226.10">
    <property type="entry name" value="2-enoyl-CoA Hydratase, Chain A, domain 1"/>
    <property type="match status" value="1"/>
</dbReference>
<sequence length="376" mass="41282">MSFRRFAWALALGAFSRLCLADDAVQRWQDLARADLEAVHLAIVDGHPGMLDELNPGFKAWTDKGYQEALALLSRVTNRDAALSLVNDYVTTFRDGHLVYLRESAALPQAAARTNSFEFRNGLLWIRAANFGLTTDDAASLQTMLRQLAGLRGVKQIVFDLRGNGGGDSSVGDRIFDAATGGLDFDLAGLDKLPRIHAQWRVSPIALDAARRRLDRRIEVYGPDSDNARNSRAFLAAIELAHSRGRTWFDQDGGYRITRQDVVSRHGRLRRFTGPVVLVTDGGCVSACLDMADKVRLVPGAVHIGRTTGADSVYIDVAWIALPSGNQLMLPLKVWRNRVRGNNEPLVPDIPIDGDIDDDAAVHRAALAAMPAARRH</sequence>
<feature type="signal peptide" evidence="1">
    <location>
        <begin position="1"/>
        <end position="21"/>
    </location>
</feature>
<keyword evidence="1" id="KW-0732">Signal</keyword>
<comment type="caution">
    <text evidence="2">The sequence shown here is derived from an EMBL/GenBank/DDBJ whole genome shotgun (WGS) entry which is preliminary data.</text>
</comment>
<dbReference type="SUPFAM" id="SSF52096">
    <property type="entry name" value="ClpP/crotonase"/>
    <property type="match status" value="1"/>
</dbReference>
<reference evidence="2 3" key="2">
    <citation type="submission" date="2018-12" db="EMBL/GenBank/DDBJ databases">
        <title>Rhizobacter gummiphilus sp. nov., a rubber-degrading bacterium isolated from the soil of a botanical garden in Japan.</title>
        <authorList>
            <person name="Shunsuke S.S."/>
        </authorList>
    </citation>
    <scope>NUCLEOTIDE SEQUENCE [LARGE SCALE GENOMIC DNA]</scope>
    <source>
        <strain evidence="2 3">S-16</strain>
    </source>
</reference>
<dbReference type="Proteomes" id="UP000267464">
    <property type="component" value="Unassembled WGS sequence"/>
</dbReference>
<protein>
    <submittedName>
        <fullName evidence="2">Uncharacterized protein</fullName>
    </submittedName>
</protein>
<accession>A0A3N7HWK5</accession>
<dbReference type="EMBL" id="QUSW01000001">
    <property type="protein sequence ID" value="RQP25796.1"/>
    <property type="molecule type" value="Genomic_DNA"/>
</dbReference>
<name>A0A3N7HWK5_9BURK</name>
<feature type="chain" id="PRO_5018012040" evidence="1">
    <location>
        <begin position="22"/>
        <end position="376"/>
    </location>
</feature>
<evidence type="ECO:0000256" key="1">
    <source>
        <dbReference type="SAM" id="SignalP"/>
    </source>
</evidence>
<reference evidence="2 3" key="1">
    <citation type="submission" date="2018-08" db="EMBL/GenBank/DDBJ databases">
        <authorList>
            <person name="Khan S.A."/>
            <person name="Jeon C.O."/>
            <person name="Chun B.H."/>
            <person name="Jeong S.E."/>
        </authorList>
    </citation>
    <scope>NUCLEOTIDE SEQUENCE [LARGE SCALE GENOMIC DNA]</scope>
    <source>
        <strain evidence="2 3">S-16</strain>
    </source>
</reference>
<dbReference type="RefSeq" id="WP_124538455.1">
    <property type="nucleotide sequence ID" value="NZ_QUSW01000001.1"/>
</dbReference>
<gene>
    <name evidence="2" type="ORF">DZC73_01640</name>
</gene>
<organism evidence="2 3">
    <name type="scientific">Piscinibacter terrae</name>
    <dbReference type="NCBI Taxonomy" id="2496871"/>
    <lineage>
        <taxon>Bacteria</taxon>
        <taxon>Pseudomonadati</taxon>
        <taxon>Pseudomonadota</taxon>
        <taxon>Betaproteobacteria</taxon>
        <taxon>Burkholderiales</taxon>
        <taxon>Sphaerotilaceae</taxon>
        <taxon>Piscinibacter</taxon>
    </lineage>
</organism>
<evidence type="ECO:0000313" key="2">
    <source>
        <dbReference type="EMBL" id="RQP25796.1"/>
    </source>
</evidence>
<dbReference type="InterPro" id="IPR029045">
    <property type="entry name" value="ClpP/crotonase-like_dom_sf"/>
</dbReference>
<evidence type="ECO:0000313" key="3">
    <source>
        <dbReference type="Proteomes" id="UP000267464"/>
    </source>
</evidence>